<sequence>MQDDNNWFAKFKHGLINLNDEFLDGRPSTAVNNKNMDSVRRMIATDRHVTYYDIRESLGKNMSKIQSILQKQLCAKKLRSRWNPHNLIEAKKTDRVT</sequence>
<gene>
    <name evidence="1" type="ORF">EVAR_25952_1</name>
</gene>
<proteinExistence type="predicted"/>
<evidence type="ECO:0008006" key="3">
    <source>
        <dbReference type="Google" id="ProtNLM"/>
    </source>
</evidence>
<comment type="caution">
    <text evidence="1">The sequence shown here is derived from an EMBL/GenBank/DDBJ whole genome shotgun (WGS) entry which is preliminary data.</text>
</comment>
<protein>
    <recommendedName>
        <fullName evidence="3">Histone-lysine N-methyltransferase SETMAR</fullName>
    </recommendedName>
</protein>
<dbReference type="PANTHER" id="PTHR46060">
    <property type="entry name" value="MARINER MOS1 TRANSPOSASE-LIKE PROTEIN"/>
    <property type="match status" value="1"/>
</dbReference>
<keyword evidence="2" id="KW-1185">Reference proteome</keyword>
<dbReference type="Proteomes" id="UP000299102">
    <property type="component" value="Unassembled WGS sequence"/>
</dbReference>
<dbReference type="InterPro" id="IPR052709">
    <property type="entry name" value="Transposase-MT_Hybrid"/>
</dbReference>
<name>A0A4C1V1E1_EUMVA</name>
<evidence type="ECO:0000313" key="2">
    <source>
        <dbReference type="Proteomes" id="UP000299102"/>
    </source>
</evidence>
<accession>A0A4C1V1E1</accession>
<dbReference type="OrthoDB" id="10017160at2759"/>
<evidence type="ECO:0000313" key="1">
    <source>
        <dbReference type="EMBL" id="GBP32593.1"/>
    </source>
</evidence>
<dbReference type="EMBL" id="BGZK01000262">
    <property type="protein sequence ID" value="GBP32593.1"/>
    <property type="molecule type" value="Genomic_DNA"/>
</dbReference>
<organism evidence="1 2">
    <name type="scientific">Eumeta variegata</name>
    <name type="common">Bagworm moth</name>
    <name type="synonym">Eumeta japonica</name>
    <dbReference type="NCBI Taxonomy" id="151549"/>
    <lineage>
        <taxon>Eukaryota</taxon>
        <taxon>Metazoa</taxon>
        <taxon>Ecdysozoa</taxon>
        <taxon>Arthropoda</taxon>
        <taxon>Hexapoda</taxon>
        <taxon>Insecta</taxon>
        <taxon>Pterygota</taxon>
        <taxon>Neoptera</taxon>
        <taxon>Endopterygota</taxon>
        <taxon>Lepidoptera</taxon>
        <taxon>Glossata</taxon>
        <taxon>Ditrysia</taxon>
        <taxon>Tineoidea</taxon>
        <taxon>Psychidae</taxon>
        <taxon>Oiketicinae</taxon>
        <taxon>Eumeta</taxon>
    </lineage>
</organism>
<dbReference type="PANTHER" id="PTHR46060:SF1">
    <property type="entry name" value="MARINER MOS1 TRANSPOSASE-LIKE PROTEIN"/>
    <property type="match status" value="1"/>
</dbReference>
<reference evidence="1 2" key="1">
    <citation type="journal article" date="2019" name="Commun. Biol.">
        <title>The bagworm genome reveals a unique fibroin gene that provides high tensile strength.</title>
        <authorList>
            <person name="Kono N."/>
            <person name="Nakamura H."/>
            <person name="Ohtoshi R."/>
            <person name="Tomita M."/>
            <person name="Numata K."/>
            <person name="Arakawa K."/>
        </authorList>
    </citation>
    <scope>NUCLEOTIDE SEQUENCE [LARGE SCALE GENOMIC DNA]</scope>
</reference>
<dbReference type="AlphaFoldDB" id="A0A4C1V1E1"/>